<dbReference type="Pfam" id="PF00512">
    <property type="entry name" value="HisKA"/>
    <property type="match status" value="1"/>
</dbReference>
<dbReference type="FunFam" id="1.10.287.130:FF:000001">
    <property type="entry name" value="Two-component sensor histidine kinase"/>
    <property type="match status" value="1"/>
</dbReference>
<dbReference type="GO" id="GO:0009927">
    <property type="term" value="F:histidine phosphotransfer kinase activity"/>
    <property type="evidence" value="ECO:0007669"/>
    <property type="project" value="TreeGrafter"/>
</dbReference>
<dbReference type="Gene3D" id="2.10.70.100">
    <property type="match status" value="1"/>
</dbReference>
<dbReference type="AlphaFoldDB" id="A0A1I2HKQ1"/>
<dbReference type="GO" id="GO:0006355">
    <property type="term" value="P:regulation of DNA-templated transcription"/>
    <property type="evidence" value="ECO:0007669"/>
    <property type="project" value="InterPro"/>
</dbReference>
<dbReference type="SMART" id="SM00448">
    <property type="entry name" value="REC"/>
    <property type="match status" value="1"/>
</dbReference>
<dbReference type="InterPro" id="IPR029016">
    <property type="entry name" value="GAF-like_dom_sf"/>
</dbReference>
<dbReference type="InterPro" id="IPR035965">
    <property type="entry name" value="PAS-like_dom_sf"/>
</dbReference>
<dbReference type="InterPro" id="IPR013656">
    <property type="entry name" value="PAS_4"/>
</dbReference>
<feature type="domain" description="PAC" evidence="13">
    <location>
        <begin position="632"/>
        <end position="685"/>
    </location>
</feature>
<keyword evidence="4" id="KW-0808">Transferase</keyword>
<dbReference type="SUPFAM" id="SSF55785">
    <property type="entry name" value="PYP-like sensor domain (PAS domain)"/>
    <property type="match status" value="4"/>
</dbReference>
<evidence type="ECO:0000256" key="5">
    <source>
        <dbReference type="ARBA" id="ARBA00022777"/>
    </source>
</evidence>
<dbReference type="NCBIfam" id="TIGR00229">
    <property type="entry name" value="sensory_box"/>
    <property type="match status" value="3"/>
</dbReference>
<dbReference type="Gene3D" id="3.30.565.10">
    <property type="entry name" value="Histidine kinase-like ATPase, C-terminal domain"/>
    <property type="match status" value="1"/>
</dbReference>
<sequence length="1221" mass="133509">MTRDDDELARERERLQITLASIGDAVISTDVDGRVTYLNPVAETLTGWSTSEAVGRPLTEVFHIVHERTRQTVENPALRALRDGVVVGLANHTCLIARDGSERPIDDSAAPIRDGEGRAVGAVLVFRDVSERRRAEEAQARLAAIVASSEDAIVSKTLDTIIRTWNAGAERLFGYTAAEAVGRSITMIIPPERLDEERQIIARLVRGERVEWFETVRVAKDGRRLDISLTVSPLHDSEGQVVGASKIARDITAQKQAQAALRASEGRHRFLAELAAATQAQTEPEEVLAVTARLLAEHLDVDRCAYAEVEDEATFVITGDHSRGVPSIVGRWPVGSFGPALTAAMEAHEPFVVEDVDADPRLDEAQRPAYRATQIQAVVCVPLHKHGKFIAAMAAHSKTPRRWRPDEVTLVRTVADRCWEALERTRADRRLRDSEARYRAIVEATPECVKLVAPDGTVLQMNSAGLGIIEADEDAVLGQSVFGIVAPEDRAAFRAFHERVCRGERGNLAFDVVGLRGTRRHMESTAVPLPAPGGGWNHLAVSRDVTERAVAERALADSRARLDFAVRLSGVGFWYCDLPFDELQWDARVKEHFWLPPSARVTIDTFYERMHPEDRERTRTMIDASIRELAPYDTVYRTVDPESGAIKWIRAVGGAVCAADGTPIRFDGVTVDITEDKRDEQRLSQALEREREQAHMLRQVADASLAIHSAQSLESVLAIVAEEARRIIGAGHACSSLTGADDSTGPLAVTTTGDGVRREYGAPAGVEVLVDLVCRSQRPLRLAGEGRANRSDGRGAPRRWLAAPFVDRQGENLGLVQLWDEADGGFGDSDEVMLVQLAHITSVAIENARLNAALREQDRRKDEFLALLAHELRNPLAPIRNGLEALRLSDDPAIQEHAQAVMDRQLGHMVRLIDDLLDISRISRNKMELRRARVVLADVVNNAIETARPFIDAARHTLEVSLPPRPVVLDADLTRLAQVFSNLLTNSAKYTPPGGHIRLTAERSNGEVSVVVRDDGIGIPRAALTSIFDMFSQIDRSIERSNGGLGIGLALVKGLVEMHGGTVTCDSAGPGMGSAFTVTLPVIEPQPPTASSGGPNGERDSSGGRRVLVVDDNEDSALTMAMMLRLLGHRVEMAHDGVAAVAAAESFRPELILMDMGMPRLNGYDATRQIRQQPWGAAMRIVALTGWGQESDRARSKEAGCDQHLVKPVPLAELKKLMASM</sequence>
<dbReference type="SUPFAM" id="SSF47384">
    <property type="entry name" value="Homodimeric domain of signal transducing histidine kinase"/>
    <property type="match status" value="1"/>
</dbReference>
<dbReference type="SMART" id="SM00086">
    <property type="entry name" value="PAC"/>
    <property type="match status" value="4"/>
</dbReference>
<evidence type="ECO:0000256" key="1">
    <source>
        <dbReference type="ARBA" id="ARBA00000085"/>
    </source>
</evidence>
<dbReference type="InterPro" id="IPR036097">
    <property type="entry name" value="HisK_dim/P_sf"/>
</dbReference>
<dbReference type="GO" id="GO:0005886">
    <property type="term" value="C:plasma membrane"/>
    <property type="evidence" value="ECO:0007669"/>
    <property type="project" value="TreeGrafter"/>
</dbReference>
<feature type="domain" description="PAC" evidence="13">
    <location>
        <begin position="211"/>
        <end position="263"/>
    </location>
</feature>
<evidence type="ECO:0000256" key="8">
    <source>
        <dbReference type="PROSITE-ProRule" id="PRU00169"/>
    </source>
</evidence>
<dbReference type="InterPro" id="IPR011006">
    <property type="entry name" value="CheY-like_superfamily"/>
</dbReference>
<dbReference type="Pfam" id="PF08448">
    <property type="entry name" value="PAS_4"/>
    <property type="match status" value="2"/>
</dbReference>
<dbReference type="InterPro" id="IPR001610">
    <property type="entry name" value="PAC"/>
</dbReference>
<feature type="domain" description="PAS" evidence="12">
    <location>
        <begin position="11"/>
        <end position="84"/>
    </location>
</feature>
<feature type="domain" description="Histidine kinase" evidence="10">
    <location>
        <begin position="867"/>
        <end position="1084"/>
    </location>
</feature>
<dbReference type="InterPro" id="IPR036890">
    <property type="entry name" value="HATPase_C_sf"/>
</dbReference>
<dbReference type="Proteomes" id="UP000199400">
    <property type="component" value="Unassembled WGS sequence"/>
</dbReference>
<dbReference type="InterPro" id="IPR000014">
    <property type="entry name" value="PAS"/>
</dbReference>
<feature type="domain" description="Response regulatory" evidence="11">
    <location>
        <begin position="1106"/>
        <end position="1221"/>
    </location>
</feature>
<dbReference type="SUPFAM" id="SSF52172">
    <property type="entry name" value="CheY-like"/>
    <property type="match status" value="1"/>
</dbReference>
<dbReference type="CDD" id="cd00082">
    <property type="entry name" value="HisKA"/>
    <property type="match status" value="1"/>
</dbReference>
<dbReference type="Gene3D" id="3.30.450.20">
    <property type="entry name" value="PAS domain"/>
    <property type="match status" value="4"/>
</dbReference>
<evidence type="ECO:0000259" key="12">
    <source>
        <dbReference type="PROSITE" id="PS50112"/>
    </source>
</evidence>
<dbReference type="GO" id="GO:0000155">
    <property type="term" value="F:phosphorelay sensor kinase activity"/>
    <property type="evidence" value="ECO:0007669"/>
    <property type="project" value="InterPro"/>
</dbReference>
<dbReference type="SMART" id="SM00388">
    <property type="entry name" value="HisKA"/>
    <property type="match status" value="1"/>
</dbReference>
<evidence type="ECO:0000256" key="7">
    <source>
        <dbReference type="ARBA" id="ARBA00023136"/>
    </source>
</evidence>
<dbReference type="InterPro" id="IPR004358">
    <property type="entry name" value="Sig_transdc_His_kin-like_C"/>
</dbReference>
<accession>A0A1I2HKQ1</accession>
<dbReference type="PROSITE" id="PS50113">
    <property type="entry name" value="PAC"/>
    <property type="match status" value="3"/>
</dbReference>
<dbReference type="SMART" id="SM00387">
    <property type="entry name" value="HATPase_c"/>
    <property type="match status" value="1"/>
</dbReference>
<dbReference type="SUPFAM" id="SSF55874">
    <property type="entry name" value="ATPase domain of HSP90 chaperone/DNA topoisomerase II/histidine kinase"/>
    <property type="match status" value="1"/>
</dbReference>
<evidence type="ECO:0000256" key="2">
    <source>
        <dbReference type="ARBA" id="ARBA00012438"/>
    </source>
</evidence>
<dbReference type="InterPro" id="IPR003661">
    <property type="entry name" value="HisK_dim/P_dom"/>
</dbReference>
<dbReference type="SMART" id="SM00065">
    <property type="entry name" value="GAF"/>
    <property type="match status" value="2"/>
</dbReference>
<dbReference type="Pfam" id="PF08447">
    <property type="entry name" value="PAS_3"/>
    <property type="match status" value="1"/>
</dbReference>
<evidence type="ECO:0000259" key="11">
    <source>
        <dbReference type="PROSITE" id="PS50110"/>
    </source>
</evidence>
<dbReference type="Pfam" id="PF02518">
    <property type="entry name" value="HATPase_c"/>
    <property type="match status" value="1"/>
</dbReference>
<evidence type="ECO:0000313" key="15">
    <source>
        <dbReference type="Proteomes" id="UP000199400"/>
    </source>
</evidence>
<dbReference type="PRINTS" id="PR00344">
    <property type="entry name" value="BCTRLSENSOR"/>
</dbReference>
<evidence type="ECO:0000313" key="14">
    <source>
        <dbReference type="EMBL" id="SFF30319.1"/>
    </source>
</evidence>
<reference evidence="15" key="1">
    <citation type="submission" date="2016-10" db="EMBL/GenBank/DDBJ databases">
        <authorList>
            <person name="Varghese N."/>
            <person name="Submissions S."/>
        </authorList>
    </citation>
    <scope>NUCLEOTIDE SEQUENCE [LARGE SCALE GENOMIC DNA]</scope>
    <source>
        <strain evidence="15">ATCC 25963</strain>
    </source>
</reference>
<dbReference type="InterPro" id="IPR003018">
    <property type="entry name" value="GAF"/>
</dbReference>
<dbReference type="Gene3D" id="1.10.287.130">
    <property type="match status" value="1"/>
</dbReference>
<feature type="modified residue" description="4-aspartylphosphate" evidence="8">
    <location>
        <position position="1155"/>
    </location>
</feature>
<dbReference type="InterPro" id="IPR000700">
    <property type="entry name" value="PAS-assoc_C"/>
</dbReference>
<feature type="region of interest" description="Disordered" evidence="9">
    <location>
        <begin position="1083"/>
        <end position="1106"/>
    </location>
</feature>
<dbReference type="SMART" id="SM00091">
    <property type="entry name" value="PAS"/>
    <property type="match status" value="4"/>
</dbReference>
<keyword evidence="15" id="KW-1185">Reference proteome</keyword>
<comment type="catalytic activity">
    <reaction evidence="1">
        <text>ATP + protein L-histidine = ADP + protein N-phospho-L-histidine.</text>
        <dbReference type="EC" id="2.7.13.3"/>
    </reaction>
</comment>
<evidence type="ECO:0000259" key="10">
    <source>
        <dbReference type="PROSITE" id="PS50109"/>
    </source>
</evidence>
<keyword evidence="6" id="KW-0902">Two-component regulatory system</keyword>
<keyword evidence="5" id="KW-0418">Kinase</keyword>
<dbReference type="FunFam" id="3.30.565.10:FF:000006">
    <property type="entry name" value="Sensor histidine kinase WalK"/>
    <property type="match status" value="1"/>
</dbReference>
<dbReference type="PANTHER" id="PTHR43047:SF72">
    <property type="entry name" value="OSMOSENSING HISTIDINE PROTEIN KINASE SLN1"/>
    <property type="match status" value="1"/>
</dbReference>
<dbReference type="Pfam" id="PF01590">
    <property type="entry name" value="GAF"/>
    <property type="match status" value="1"/>
</dbReference>
<dbReference type="EMBL" id="FOMX01000044">
    <property type="protein sequence ID" value="SFF30319.1"/>
    <property type="molecule type" value="Genomic_DNA"/>
</dbReference>
<proteinExistence type="predicted"/>
<organism evidence="14 15">
    <name type="scientific">Nannocystis exedens</name>
    <dbReference type="NCBI Taxonomy" id="54"/>
    <lineage>
        <taxon>Bacteria</taxon>
        <taxon>Pseudomonadati</taxon>
        <taxon>Myxococcota</taxon>
        <taxon>Polyangia</taxon>
        <taxon>Nannocystales</taxon>
        <taxon>Nannocystaceae</taxon>
        <taxon>Nannocystis</taxon>
    </lineage>
</organism>
<protein>
    <recommendedName>
        <fullName evidence="2">histidine kinase</fullName>
        <ecNumber evidence="2">2.7.13.3</ecNumber>
    </recommendedName>
</protein>
<dbReference type="PROSITE" id="PS50110">
    <property type="entry name" value="RESPONSE_REGULATORY"/>
    <property type="match status" value="1"/>
</dbReference>
<evidence type="ECO:0000259" key="13">
    <source>
        <dbReference type="PROSITE" id="PS50113"/>
    </source>
</evidence>
<dbReference type="Gene3D" id="3.40.50.2300">
    <property type="match status" value="1"/>
</dbReference>
<dbReference type="PROSITE" id="PS50112">
    <property type="entry name" value="PAS"/>
    <property type="match status" value="3"/>
</dbReference>
<dbReference type="PANTHER" id="PTHR43047">
    <property type="entry name" value="TWO-COMPONENT HISTIDINE PROTEIN KINASE"/>
    <property type="match status" value="1"/>
</dbReference>
<feature type="domain" description="PAS" evidence="12">
    <location>
        <begin position="434"/>
        <end position="504"/>
    </location>
</feature>
<dbReference type="InterPro" id="IPR013767">
    <property type="entry name" value="PAS_fold"/>
</dbReference>
<gene>
    <name evidence="14" type="ORF">SAMN02745121_08023</name>
</gene>
<dbReference type="CDD" id="cd17580">
    <property type="entry name" value="REC_2_DhkD-like"/>
    <property type="match status" value="1"/>
</dbReference>
<evidence type="ECO:0000256" key="3">
    <source>
        <dbReference type="ARBA" id="ARBA00022553"/>
    </source>
</evidence>
<dbReference type="Pfam" id="PF13185">
    <property type="entry name" value="GAF_2"/>
    <property type="match status" value="1"/>
</dbReference>
<dbReference type="InterPro" id="IPR001789">
    <property type="entry name" value="Sig_transdc_resp-reg_receiver"/>
</dbReference>
<name>A0A1I2HKQ1_9BACT</name>
<evidence type="ECO:0000256" key="4">
    <source>
        <dbReference type="ARBA" id="ARBA00022679"/>
    </source>
</evidence>
<evidence type="ECO:0000256" key="6">
    <source>
        <dbReference type="ARBA" id="ARBA00023012"/>
    </source>
</evidence>
<keyword evidence="3 8" id="KW-0597">Phosphoprotein</keyword>
<keyword evidence="7" id="KW-0472">Membrane</keyword>
<dbReference type="InterPro" id="IPR013655">
    <property type="entry name" value="PAS_fold_3"/>
</dbReference>
<dbReference type="InterPro" id="IPR003594">
    <property type="entry name" value="HATPase_dom"/>
</dbReference>
<dbReference type="Pfam" id="PF00072">
    <property type="entry name" value="Response_reg"/>
    <property type="match status" value="1"/>
</dbReference>
<dbReference type="InterPro" id="IPR005467">
    <property type="entry name" value="His_kinase_dom"/>
</dbReference>
<dbReference type="PROSITE" id="PS50109">
    <property type="entry name" value="HIS_KIN"/>
    <property type="match status" value="1"/>
</dbReference>
<evidence type="ECO:0000256" key="9">
    <source>
        <dbReference type="SAM" id="MobiDB-lite"/>
    </source>
</evidence>
<dbReference type="Pfam" id="PF00989">
    <property type="entry name" value="PAS"/>
    <property type="match status" value="1"/>
</dbReference>
<feature type="domain" description="PAS" evidence="12">
    <location>
        <begin position="138"/>
        <end position="208"/>
    </location>
</feature>
<dbReference type="STRING" id="54.SAMN02745121_08023"/>
<dbReference type="EC" id="2.7.13.3" evidence="2"/>
<dbReference type="CDD" id="cd00130">
    <property type="entry name" value="PAS"/>
    <property type="match status" value="4"/>
</dbReference>
<dbReference type="SUPFAM" id="SSF55781">
    <property type="entry name" value="GAF domain-like"/>
    <property type="match status" value="2"/>
</dbReference>
<feature type="domain" description="PAC" evidence="13">
    <location>
        <begin position="89"/>
        <end position="141"/>
    </location>
</feature>
<dbReference type="Gene3D" id="3.30.450.40">
    <property type="match status" value="2"/>
</dbReference>